<name>A0A4S8R615_9HELO</name>
<evidence type="ECO:0000256" key="1">
    <source>
        <dbReference type="SAM" id="MobiDB-lite"/>
    </source>
</evidence>
<feature type="compositionally biased region" description="Low complexity" evidence="1">
    <location>
        <begin position="79"/>
        <end position="88"/>
    </location>
</feature>
<feature type="compositionally biased region" description="Polar residues" evidence="1">
    <location>
        <begin position="53"/>
        <end position="78"/>
    </location>
</feature>
<organism evidence="2 3">
    <name type="scientific">Botrytis galanthina</name>
    <dbReference type="NCBI Taxonomy" id="278940"/>
    <lineage>
        <taxon>Eukaryota</taxon>
        <taxon>Fungi</taxon>
        <taxon>Dikarya</taxon>
        <taxon>Ascomycota</taxon>
        <taxon>Pezizomycotina</taxon>
        <taxon>Leotiomycetes</taxon>
        <taxon>Helotiales</taxon>
        <taxon>Sclerotiniaceae</taxon>
        <taxon>Botrytis</taxon>
    </lineage>
</organism>
<evidence type="ECO:0000313" key="3">
    <source>
        <dbReference type="Proteomes" id="UP000308671"/>
    </source>
</evidence>
<evidence type="ECO:0000313" key="2">
    <source>
        <dbReference type="EMBL" id="THV52282.1"/>
    </source>
</evidence>
<protein>
    <submittedName>
        <fullName evidence="2">Uncharacterized protein</fullName>
    </submittedName>
</protein>
<comment type="caution">
    <text evidence="2">The sequence shown here is derived from an EMBL/GenBank/DDBJ whole genome shotgun (WGS) entry which is preliminary data.</text>
</comment>
<sequence length="262" mass="28420">MNKTPESSQSPLDEAMIDDKHVNTLPAISSYHEMQVAAPAAGFAAIQSSSDKTKTGSEFMTTSPKTSFSGNTESNTRQPTPSLLAPLSPTSSINTPALPSSLDLFVSIAATAPYVAAPRPGTYTHQFPTSSIRTPIVRKCGRCVAGYEFESCRQSVCDECIKNGRGTLLDVSILDTHLLEELDQFQVSRIGNATPRDLSTGNAVIDDDSEATISDEDDRYNLYRPPIWKDLKEGGAWGGDKEDEDEEEDEEDSDEEEDGSQS</sequence>
<gene>
    <name evidence="2" type="ORF">BGAL_0083g00040</name>
</gene>
<dbReference type="AlphaFoldDB" id="A0A4S8R615"/>
<keyword evidence="3" id="KW-1185">Reference proteome</keyword>
<dbReference type="Proteomes" id="UP000308671">
    <property type="component" value="Unassembled WGS sequence"/>
</dbReference>
<dbReference type="OrthoDB" id="3556059at2759"/>
<reference evidence="2 3" key="1">
    <citation type="submission" date="2017-12" db="EMBL/GenBank/DDBJ databases">
        <title>Comparative genomics of Botrytis spp.</title>
        <authorList>
            <person name="Valero-Jimenez C.A."/>
            <person name="Tapia P."/>
            <person name="Veloso J."/>
            <person name="Silva-Moreno E."/>
            <person name="Staats M."/>
            <person name="Valdes J.H."/>
            <person name="Van Kan J.A.L."/>
        </authorList>
    </citation>
    <scope>NUCLEOTIDE SEQUENCE [LARGE SCALE GENOMIC DNA]</scope>
    <source>
        <strain evidence="2 3">MUCL435</strain>
    </source>
</reference>
<proteinExistence type="predicted"/>
<feature type="region of interest" description="Disordered" evidence="1">
    <location>
        <begin position="229"/>
        <end position="262"/>
    </location>
</feature>
<accession>A0A4S8R615</accession>
<feature type="compositionally biased region" description="Acidic residues" evidence="1">
    <location>
        <begin position="241"/>
        <end position="262"/>
    </location>
</feature>
<feature type="region of interest" description="Disordered" evidence="1">
    <location>
        <begin position="53"/>
        <end position="88"/>
    </location>
</feature>
<dbReference type="EMBL" id="PQXL01000083">
    <property type="protein sequence ID" value="THV52282.1"/>
    <property type="molecule type" value="Genomic_DNA"/>
</dbReference>